<keyword evidence="3 8" id="KW-0479">Metal-binding</keyword>
<dbReference type="PANTHER" id="PTHR43687">
    <property type="entry name" value="ADENYLYLSULFATE REDUCTASE, BETA SUBUNIT"/>
    <property type="match status" value="1"/>
</dbReference>
<reference evidence="10" key="1">
    <citation type="submission" date="2014-02" db="EMBL/GenBank/DDBJ databases">
        <title>Expanding our view of genomic diversity in Candidatus Accumulibacter clades.</title>
        <authorList>
            <person name="Skennerton C.T."/>
            <person name="Barr J.J."/>
            <person name="Slater F.R."/>
            <person name="Bond P.L."/>
            <person name="Tyson G.W."/>
        </authorList>
    </citation>
    <scope>NUCLEOTIDE SEQUENCE [LARGE SCALE GENOMIC DNA]</scope>
</reference>
<dbReference type="GO" id="GO:0005737">
    <property type="term" value="C:cytoplasm"/>
    <property type="evidence" value="ECO:0007669"/>
    <property type="project" value="UniProtKB-SubCell"/>
</dbReference>
<dbReference type="GO" id="GO:0051539">
    <property type="term" value="F:4 iron, 4 sulfur cluster binding"/>
    <property type="evidence" value="ECO:0007669"/>
    <property type="project" value="UniProtKB-UniRule"/>
</dbReference>
<comment type="similarity">
    <text evidence="8">Belongs to the NapF family.</text>
</comment>
<dbReference type="EMBL" id="JFAX01000037">
    <property type="protein sequence ID" value="EXI64346.1"/>
    <property type="molecule type" value="Genomic_DNA"/>
</dbReference>
<evidence type="ECO:0000256" key="2">
    <source>
        <dbReference type="ARBA" id="ARBA00022485"/>
    </source>
</evidence>
<comment type="subcellular location">
    <subcellularLocation>
        <location evidence="8">Cytoplasm</location>
    </subcellularLocation>
</comment>
<dbReference type="InterPro" id="IPR050572">
    <property type="entry name" value="Fe-S_Ferredoxin"/>
</dbReference>
<comment type="cofactor">
    <cofactor evidence="8">
        <name>[4Fe-4S] cluster</name>
        <dbReference type="ChEBI" id="CHEBI:49883"/>
    </cofactor>
</comment>
<feature type="binding site" evidence="8">
    <location>
        <position position="37"/>
    </location>
    <ligand>
        <name>[4Fe-4S] cluster</name>
        <dbReference type="ChEBI" id="CHEBI:49883"/>
        <label>1</label>
    </ligand>
</feature>
<dbReference type="NCBIfam" id="TIGR00402">
    <property type="entry name" value="napF"/>
    <property type="match status" value="1"/>
</dbReference>
<comment type="function">
    <text evidence="8">Could be involved in the maturation of NapA, the catalytic subunit of the periplasmic nitrate reductase, before its export into the periplasm.</text>
</comment>
<evidence type="ECO:0000256" key="5">
    <source>
        <dbReference type="ARBA" id="ARBA00022982"/>
    </source>
</evidence>
<evidence type="ECO:0000256" key="4">
    <source>
        <dbReference type="ARBA" id="ARBA00022737"/>
    </source>
</evidence>
<dbReference type="PANTHER" id="PTHR43687:SF6">
    <property type="entry name" value="L-ASPARTATE SEMIALDEHYDE SULFURTRANSFERASE IRON-SULFUR SUBUNIT"/>
    <property type="match status" value="1"/>
</dbReference>
<evidence type="ECO:0000313" key="10">
    <source>
        <dbReference type="EMBL" id="EXI64346.1"/>
    </source>
</evidence>
<comment type="caution">
    <text evidence="10">The sequence shown here is derived from an EMBL/GenBank/DDBJ whole genome shotgun (WGS) entry which is preliminary data.</text>
</comment>
<dbReference type="Gene3D" id="3.30.70.20">
    <property type="match status" value="2"/>
</dbReference>
<evidence type="ECO:0000259" key="9">
    <source>
        <dbReference type="PROSITE" id="PS51379"/>
    </source>
</evidence>
<evidence type="ECO:0000313" key="11">
    <source>
        <dbReference type="Proteomes" id="UP000020218"/>
    </source>
</evidence>
<dbReference type="PROSITE" id="PS00198">
    <property type="entry name" value="4FE4S_FER_1"/>
    <property type="match status" value="2"/>
</dbReference>
<keyword evidence="4 8" id="KW-0677">Repeat</keyword>
<keyword evidence="1" id="KW-0813">Transport</keyword>
<keyword evidence="11" id="KW-1185">Reference proteome</keyword>
<feature type="binding site" evidence="8">
    <location>
        <position position="47"/>
    </location>
    <ligand>
        <name>[4Fe-4S] cluster</name>
        <dbReference type="ChEBI" id="CHEBI:49883"/>
        <label>1</label>
    </ligand>
</feature>
<feature type="binding site" evidence="8">
    <location>
        <position position="148"/>
    </location>
    <ligand>
        <name>[4Fe-4S] cluster</name>
        <dbReference type="ChEBI" id="CHEBI:49883"/>
        <label>3</label>
    </ligand>
</feature>
<dbReference type="InterPro" id="IPR017900">
    <property type="entry name" value="4Fe4S_Fe_S_CS"/>
</dbReference>
<feature type="binding site" evidence="8">
    <location>
        <position position="40"/>
    </location>
    <ligand>
        <name>[4Fe-4S] cluster</name>
        <dbReference type="ChEBI" id="CHEBI:49883"/>
        <label>1</label>
    </ligand>
</feature>
<protein>
    <recommendedName>
        <fullName evidence="8">Ferredoxin-type protein NapF</fullName>
    </recommendedName>
</protein>
<evidence type="ECO:0000256" key="1">
    <source>
        <dbReference type="ARBA" id="ARBA00022448"/>
    </source>
</evidence>
<name>A0A011MP55_9PROT</name>
<dbReference type="PROSITE" id="PS51379">
    <property type="entry name" value="4FE4S_FER_2"/>
    <property type="match status" value="3"/>
</dbReference>
<dbReference type="GO" id="GO:0046872">
    <property type="term" value="F:metal ion binding"/>
    <property type="evidence" value="ECO:0007669"/>
    <property type="project" value="UniProtKB-KW"/>
</dbReference>
<feature type="binding site" evidence="8">
    <location>
        <position position="79"/>
    </location>
    <ligand>
        <name>[4Fe-4S] cluster</name>
        <dbReference type="ChEBI" id="CHEBI:49883"/>
        <label>2</label>
    </ligand>
</feature>
<dbReference type="SUPFAM" id="SSF54862">
    <property type="entry name" value="4Fe-4S ferredoxins"/>
    <property type="match status" value="1"/>
</dbReference>
<feature type="domain" description="4Fe-4S ferredoxin-type" evidence="9">
    <location>
        <begin position="58"/>
        <end position="89"/>
    </location>
</feature>
<evidence type="ECO:0000256" key="6">
    <source>
        <dbReference type="ARBA" id="ARBA00023004"/>
    </source>
</evidence>
<dbReference type="PATRIC" id="fig|1454001.3.peg.3762"/>
<dbReference type="STRING" id="1454001.AW08_03728"/>
<keyword evidence="8" id="KW-0963">Cytoplasm</keyword>
<keyword evidence="2 8" id="KW-0004">4Fe-4S</keyword>
<feature type="binding site" evidence="8">
    <location>
        <position position="142"/>
    </location>
    <ligand>
        <name>[4Fe-4S] cluster</name>
        <dbReference type="ChEBI" id="CHEBI:49883"/>
        <label>3</label>
    </ligand>
</feature>
<dbReference type="Proteomes" id="UP000020218">
    <property type="component" value="Unassembled WGS sequence"/>
</dbReference>
<feature type="binding site" evidence="8">
    <location>
        <position position="145"/>
    </location>
    <ligand>
        <name>[4Fe-4S] cluster</name>
        <dbReference type="ChEBI" id="CHEBI:49883"/>
        <label>3</label>
    </ligand>
</feature>
<keyword evidence="5" id="KW-0249">Electron transport</keyword>
<feature type="binding site" evidence="8">
    <location>
        <position position="43"/>
    </location>
    <ligand>
        <name>[4Fe-4S] cluster</name>
        <dbReference type="ChEBI" id="CHEBI:49883"/>
        <label>1</label>
    </ligand>
</feature>
<feature type="domain" description="4Fe-4S ferredoxin-type" evidence="9">
    <location>
        <begin position="27"/>
        <end position="57"/>
    </location>
</feature>
<accession>A0A011MP55</accession>
<dbReference type="InterPro" id="IPR004496">
    <property type="entry name" value="NapF"/>
</dbReference>
<proteinExistence type="inferred from homology"/>
<keyword evidence="7 8" id="KW-0411">Iron-sulfur</keyword>
<feature type="domain" description="4Fe-4S ferredoxin-type" evidence="9">
    <location>
        <begin position="133"/>
        <end position="162"/>
    </location>
</feature>
<gene>
    <name evidence="8" type="primary">napF</name>
    <name evidence="10" type="ORF">AW08_03728</name>
</gene>
<feature type="binding site" evidence="8">
    <location>
        <position position="69"/>
    </location>
    <ligand>
        <name>[4Fe-4S] cluster</name>
        <dbReference type="ChEBI" id="CHEBI:49883"/>
        <label>2</label>
    </ligand>
</feature>
<feature type="binding site" evidence="8">
    <location>
        <position position="72"/>
    </location>
    <ligand>
        <name>[4Fe-4S] cluster</name>
        <dbReference type="ChEBI" id="CHEBI:49883"/>
        <label>2</label>
    </ligand>
</feature>
<dbReference type="Pfam" id="PF12838">
    <property type="entry name" value="Fer4_7"/>
    <property type="match status" value="2"/>
</dbReference>
<feature type="binding site" evidence="8">
    <location>
        <position position="75"/>
    </location>
    <ligand>
        <name>[4Fe-4S] cluster</name>
        <dbReference type="ChEBI" id="CHEBI:49883"/>
        <label>2</label>
    </ligand>
</feature>
<comment type="subunit">
    <text evidence="8">Interacts with the cytoplasmic NapA precursor.</text>
</comment>
<sequence>MGDAPSRRNFLRGRFAVRVPPLRPPWALAEVDFAQRCTRCGDCAAACPTRVIVAGDAGYPTLDFARGECSFCAACVAACRSGALQRQDGQSPWSLRAAIGDACLARQRVECRVCGDLCAAAAIRFLPQRGGAAQPLLDATRCSGCGACVAPCPARAIVVAEGSDVG</sequence>
<evidence type="ECO:0000256" key="7">
    <source>
        <dbReference type="ARBA" id="ARBA00023014"/>
    </source>
</evidence>
<evidence type="ECO:0000256" key="3">
    <source>
        <dbReference type="ARBA" id="ARBA00022723"/>
    </source>
</evidence>
<feature type="binding site" evidence="8">
    <location>
        <position position="152"/>
    </location>
    <ligand>
        <name>[4Fe-4S] cluster</name>
        <dbReference type="ChEBI" id="CHEBI:49883"/>
        <label>3</label>
    </ligand>
</feature>
<dbReference type="HAMAP" id="MF_02201">
    <property type="entry name" value="NapF"/>
    <property type="match status" value="1"/>
</dbReference>
<keyword evidence="6 8" id="KW-0408">Iron</keyword>
<evidence type="ECO:0000256" key="8">
    <source>
        <dbReference type="HAMAP-Rule" id="MF_02201"/>
    </source>
</evidence>
<dbReference type="AlphaFoldDB" id="A0A011MP55"/>
<dbReference type="InterPro" id="IPR017896">
    <property type="entry name" value="4Fe4S_Fe-S-bd"/>
</dbReference>
<dbReference type="CDD" id="cd10564">
    <property type="entry name" value="NapF_like"/>
    <property type="match status" value="1"/>
</dbReference>
<organism evidence="10 11">
    <name type="scientific">Candidatus Accumulibacter adjunctus</name>
    <dbReference type="NCBI Taxonomy" id="1454001"/>
    <lineage>
        <taxon>Bacteria</taxon>
        <taxon>Pseudomonadati</taxon>
        <taxon>Pseudomonadota</taxon>
        <taxon>Betaproteobacteria</taxon>
        <taxon>Candidatus Accumulibacter</taxon>
    </lineage>
</organism>